<gene>
    <name evidence="1" type="ORF">M404DRAFT_1009218</name>
</gene>
<reference evidence="1 2" key="1">
    <citation type="submission" date="2014-04" db="EMBL/GenBank/DDBJ databases">
        <authorList>
            <consortium name="DOE Joint Genome Institute"/>
            <person name="Kuo A."/>
            <person name="Kohler A."/>
            <person name="Costa M.D."/>
            <person name="Nagy L.G."/>
            <person name="Floudas D."/>
            <person name="Copeland A."/>
            <person name="Barry K.W."/>
            <person name="Cichocki N."/>
            <person name="Veneault-Fourrey C."/>
            <person name="LaButti K."/>
            <person name="Lindquist E.A."/>
            <person name="Lipzen A."/>
            <person name="Lundell T."/>
            <person name="Morin E."/>
            <person name="Murat C."/>
            <person name="Sun H."/>
            <person name="Tunlid A."/>
            <person name="Henrissat B."/>
            <person name="Grigoriev I.V."/>
            <person name="Hibbett D.S."/>
            <person name="Martin F."/>
            <person name="Nordberg H.P."/>
            <person name="Cantor M.N."/>
            <person name="Hua S.X."/>
        </authorList>
    </citation>
    <scope>NUCLEOTIDE SEQUENCE [LARGE SCALE GENOMIC DNA]</scope>
    <source>
        <strain evidence="1 2">Marx 270</strain>
    </source>
</reference>
<dbReference type="EMBL" id="KN832238">
    <property type="protein sequence ID" value="KIN93060.1"/>
    <property type="molecule type" value="Genomic_DNA"/>
</dbReference>
<accession>A0A0C3NAX5</accession>
<protein>
    <submittedName>
        <fullName evidence="1">Uncharacterized protein</fullName>
    </submittedName>
</protein>
<reference evidence="2" key="2">
    <citation type="submission" date="2015-01" db="EMBL/GenBank/DDBJ databases">
        <title>Evolutionary Origins and Diversification of the Mycorrhizal Mutualists.</title>
        <authorList>
            <consortium name="DOE Joint Genome Institute"/>
            <consortium name="Mycorrhizal Genomics Consortium"/>
            <person name="Kohler A."/>
            <person name="Kuo A."/>
            <person name="Nagy L.G."/>
            <person name="Floudas D."/>
            <person name="Copeland A."/>
            <person name="Barry K.W."/>
            <person name="Cichocki N."/>
            <person name="Veneault-Fourrey C."/>
            <person name="LaButti K."/>
            <person name="Lindquist E.A."/>
            <person name="Lipzen A."/>
            <person name="Lundell T."/>
            <person name="Morin E."/>
            <person name="Murat C."/>
            <person name="Riley R."/>
            <person name="Ohm R."/>
            <person name="Sun H."/>
            <person name="Tunlid A."/>
            <person name="Henrissat B."/>
            <person name="Grigoriev I.V."/>
            <person name="Hibbett D.S."/>
            <person name="Martin F."/>
        </authorList>
    </citation>
    <scope>NUCLEOTIDE SEQUENCE [LARGE SCALE GENOMIC DNA]</scope>
    <source>
        <strain evidence="2">Marx 270</strain>
    </source>
</reference>
<proteinExistence type="predicted"/>
<dbReference type="HOGENOM" id="CLU_2564723_0_0_1"/>
<sequence>TKPEYEEGCINDTRCCLKSLFFRVEVLGGLPYTTSSTSVRAGPSSIHEMNRRCAQDSVCMHSWMQRFVWVCPVCYRSWRRWT</sequence>
<dbReference type="Proteomes" id="UP000054217">
    <property type="component" value="Unassembled WGS sequence"/>
</dbReference>
<evidence type="ECO:0000313" key="1">
    <source>
        <dbReference type="EMBL" id="KIN93060.1"/>
    </source>
</evidence>
<name>A0A0C3NAX5_PISTI</name>
<dbReference type="InParanoid" id="A0A0C3NAX5"/>
<feature type="non-terminal residue" evidence="1">
    <location>
        <position position="1"/>
    </location>
</feature>
<evidence type="ECO:0000313" key="2">
    <source>
        <dbReference type="Proteomes" id="UP000054217"/>
    </source>
</evidence>
<organism evidence="1 2">
    <name type="scientific">Pisolithus tinctorius Marx 270</name>
    <dbReference type="NCBI Taxonomy" id="870435"/>
    <lineage>
        <taxon>Eukaryota</taxon>
        <taxon>Fungi</taxon>
        <taxon>Dikarya</taxon>
        <taxon>Basidiomycota</taxon>
        <taxon>Agaricomycotina</taxon>
        <taxon>Agaricomycetes</taxon>
        <taxon>Agaricomycetidae</taxon>
        <taxon>Boletales</taxon>
        <taxon>Sclerodermatineae</taxon>
        <taxon>Pisolithaceae</taxon>
        <taxon>Pisolithus</taxon>
    </lineage>
</organism>
<keyword evidence="2" id="KW-1185">Reference proteome</keyword>
<dbReference type="AlphaFoldDB" id="A0A0C3NAX5"/>